<comment type="pathway">
    <text evidence="3">Amino-acid biosynthesis; L-valine biosynthesis; L-valine from pyruvate: step 4/4.</text>
</comment>
<sequence length="276" mass="30081">MTGYVWLNTALVPHSQGHIPHTDRGFLLADGLFETLRVTDGMLPHFTQHIHRMCEGCKILRIPLPDITALSDACTKVIHSNTLKHGSIRITLTRGSGPRGIAPPQHPIPTLLITAAASSPAQTTSISVCTSQYTRPPLSPLSSVKTLNYLPSILAKIDAQEKGFQDAILRSSDGKSLACGTSGTLIVAYKNKLLTPPLTTGALPGTTRARLLKKNICSEEIVTKNTLNYCDASWVVSSLSCLDINKINNTVKLNYNNSEITYFKEKIMSIYDNPEI</sequence>
<gene>
    <name evidence="12" type="ORF">D5366_08470</name>
</gene>
<dbReference type="RefSeq" id="WP_141493094.1">
    <property type="nucleotide sequence ID" value="NZ_CP032485.1"/>
</dbReference>
<evidence type="ECO:0000256" key="10">
    <source>
        <dbReference type="ARBA" id="ARBA00048798"/>
    </source>
</evidence>
<comment type="function">
    <text evidence="1">Acts on leucine, isoleucine and valine.</text>
</comment>
<comment type="pathway">
    <text evidence="2">Amino-acid biosynthesis; L-isoleucine biosynthesis; L-isoleucine from 2-oxobutanoate: step 4/4.</text>
</comment>
<dbReference type="GO" id="GO:0009082">
    <property type="term" value="P:branched-chain amino acid biosynthetic process"/>
    <property type="evidence" value="ECO:0007669"/>
    <property type="project" value="UniProtKB-KW"/>
</dbReference>
<evidence type="ECO:0000313" key="12">
    <source>
        <dbReference type="EMBL" id="QDH25242.1"/>
    </source>
</evidence>
<dbReference type="KEGG" id="ntn:D5366_08470"/>
<dbReference type="SUPFAM" id="SSF56752">
    <property type="entry name" value="D-aminoacid aminotransferase-like PLP-dependent enzymes"/>
    <property type="match status" value="1"/>
</dbReference>
<dbReference type="Proteomes" id="UP000317214">
    <property type="component" value="Chromosome"/>
</dbReference>
<dbReference type="PANTHER" id="PTHR42743">
    <property type="entry name" value="AMINO-ACID AMINOTRANSFERASE"/>
    <property type="match status" value="1"/>
</dbReference>
<keyword evidence="8" id="KW-0028">Amino-acid biosynthesis</keyword>
<evidence type="ECO:0000256" key="9">
    <source>
        <dbReference type="ARBA" id="ARBA00048212"/>
    </source>
</evidence>
<dbReference type="InterPro" id="IPR050571">
    <property type="entry name" value="Class-IV_PLP-Dep_Aminotrnsfr"/>
</dbReference>
<evidence type="ECO:0000256" key="1">
    <source>
        <dbReference type="ARBA" id="ARBA00003109"/>
    </source>
</evidence>
<dbReference type="AlphaFoldDB" id="A0A4Y6V563"/>
<reference evidence="12 13" key="1">
    <citation type="submission" date="2018-09" db="EMBL/GenBank/DDBJ databases">
        <title>The complete genome sequence of Neokomagataea tanensis NBRC 106556(T).</title>
        <authorList>
            <person name="Chua K.-O."/>
            <person name="See-Too W.-S."/>
            <person name="Hong K.-W."/>
            <person name="Yin W.-F."/>
            <person name="Chan K.-G."/>
        </authorList>
    </citation>
    <scope>NUCLEOTIDE SEQUENCE [LARGE SCALE GENOMIC DNA]</scope>
    <source>
        <strain evidence="13">AH13 \ NBRC 106556</strain>
    </source>
</reference>
<dbReference type="InterPro" id="IPR001544">
    <property type="entry name" value="Aminotrans_IV"/>
</dbReference>
<dbReference type="Pfam" id="PF01063">
    <property type="entry name" value="Aminotran_4"/>
    <property type="match status" value="1"/>
</dbReference>
<dbReference type="EC" id="2.6.1.42" evidence="6"/>
<dbReference type="EMBL" id="CP032485">
    <property type="protein sequence ID" value="QDH25242.1"/>
    <property type="molecule type" value="Genomic_DNA"/>
</dbReference>
<keyword evidence="8" id="KW-0100">Branched-chain amino acid biosynthesis</keyword>
<evidence type="ECO:0000256" key="6">
    <source>
        <dbReference type="ARBA" id="ARBA00013053"/>
    </source>
</evidence>
<comment type="catalytic activity">
    <reaction evidence="10">
        <text>L-isoleucine + 2-oxoglutarate = (S)-3-methyl-2-oxopentanoate + L-glutamate</text>
        <dbReference type="Rhea" id="RHEA:24801"/>
        <dbReference type="ChEBI" id="CHEBI:16810"/>
        <dbReference type="ChEBI" id="CHEBI:29985"/>
        <dbReference type="ChEBI" id="CHEBI:35146"/>
        <dbReference type="ChEBI" id="CHEBI:58045"/>
        <dbReference type="EC" id="2.6.1.42"/>
    </reaction>
</comment>
<evidence type="ECO:0000256" key="8">
    <source>
        <dbReference type="ARBA" id="ARBA00023304"/>
    </source>
</evidence>
<keyword evidence="13" id="KW-1185">Reference proteome</keyword>
<dbReference type="GO" id="GO:0005829">
    <property type="term" value="C:cytosol"/>
    <property type="evidence" value="ECO:0007669"/>
    <property type="project" value="TreeGrafter"/>
</dbReference>
<name>A0A4Y6V563_9PROT</name>
<dbReference type="OrthoDB" id="9805628at2"/>
<dbReference type="PANTHER" id="PTHR42743:SF11">
    <property type="entry name" value="AMINODEOXYCHORISMATE LYASE"/>
    <property type="match status" value="1"/>
</dbReference>
<dbReference type="Gene3D" id="3.30.470.10">
    <property type="match status" value="1"/>
</dbReference>
<evidence type="ECO:0000256" key="3">
    <source>
        <dbReference type="ARBA" id="ARBA00004931"/>
    </source>
</evidence>
<organism evidence="12 13">
    <name type="scientific">Neokomagataea tanensis</name>
    <dbReference type="NCBI Taxonomy" id="661191"/>
    <lineage>
        <taxon>Bacteria</taxon>
        <taxon>Pseudomonadati</taxon>
        <taxon>Pseudomonadota</taxon>
        <taxon>Alphaproteobacteria</taxon>
        <taxon>Acetobacterales</taxon>
        <taxon>Acetobacteraceae</taxon>
        <taxon>Neokomagataea</taxon>
    </lineage>
</organism>
<accession>A0A4Y6V563</accession>
<evidence type="ECO:0000256" key="5">
    <source>
        <dbReference type="ARBA" id="ARBA00009320"/>
    </source>
</evidence>
<dbReference type="GO" id="GO:0004084">
    <property type="term" value="F:branched-chain-amino-acid transaminase activity"/>
    <property type="evidence" value="ECO:0007669"/>
    <property type="project" value="UniProtKB-EC"/>
</dbReference>
<dbReference type="Gene3D" id="3.20.10.10">
    <property type="entry name" value="D-amino Acid Aminotransferase, subunit A, domain 2"/>
    <property type="match status" value="1"/>
</dbReference>
<dbReference type="InterPro" id="IPR043132">
    <property type="entry name" value="BCAT-like_C"/>
</dbReference>
<protein>
    <recommendedName>
        <fullName evidence="7">Probable branched-chain-amino-acid aminotransferase</fullName>
        <ecNumber evidence="6">2.6.1.42</ecNumber>
    </recommendedName>
</protein>
<comment type="catalytic activity">
    <reaction evidence="11">
        <text>L-leucine + 2-oxoglutarate = 4-methyl-2-oxopentanoate + L-glutamate</text>
        <dbReference type="Rhea" id="RHEA:18321"/>
        <dbReference type="ChEBI" id="CHEBI:16810"/>
        <dbReference type="ChEBI" id="CHEBI:17865"/>
        <dbReference type="ChEBI" id="CHEBI:29985"/>
        <dbReference type="ChEBI" id="CHEBI:57427"/>
        <dbReference type="EC" id="2.6.1.42"/>
    </reaction>
</comment>
<evidence type="ECO:0000256" key="7">
    <source>
        <dbReference type="ARBA" id="ARBA00014472"/>
    </source>
</evidence>
<evidence type="ECO:0000256" key="4">
    <source>
        <dbReference type="ARBA" id="ARBA00005072"/>
    </source>
</evidence>
<evidence type="ECO:0000256" key="2">
    <source>
        <dbReference type="ARBA" id="ARBA00004824"/>
    </source>
</evidence>
<evidence type="ECO:0000313" key="13">
    <source>
        <dbReference type="Proteomes" id="UP000317214"/>
    </source>
</evidence>
<evidence type="ECO:0000256" key="11">
    <source>
        <dbReference type="ARBA" id="ARBA00049229"/>
    </source>
</evidence>
<comment type="catalytic activity">
    <reaction evidence="9">
        <text>L-valine + 2-oxoglutarate = 3-methyl-2-oxobutanoate + L-glutamate</text>
        <dbReference type="Rhea" id="RHEA:24813"/>
        <dbReference type="ChEBI" id="CHEBI:11851"/>
        <dbReference type="ChEBI" id="CHEBI:16810"/>
        <dbReference type="ChEBI" id="CHEBI:29985"/>
        <dbReference type="ChEBI" id="CHEBI:57762"/>
        <dbReference type="EC" id="2.6.1.42"/>
    </reaction>
</comment>
<proteinExistence type="inferred from homology"/>
<dbReference type="InterPro" id="IPR036038">
    <property type="entry name" value="Aminotransferase-like"/>
</dbReference>
<comment type="pathway">
    <text evidence="4">Amino-acid biosynthesis; L-leucine biosynthesis; L-leucine from 3-methyl-2-oxobutanoate: step 4/4.</text>
</comment>
<comment type="similarity">
    <text evidence="5">Belongs to the class-IV pyridoxal-phosphate-dependent aminotransferase family.</text>
</comment>
<dbReference type="InterPro" id="IPR043131">
    <property type="entry name" value="BCAT-like_N"/>
</dbReference>